<sequence length="128" mass="14490">MARTASSHGLGRIPSIPGDHSHQLQTSRPHRHSYIAILRRITVAAAIGSYKWAIRIMEHHIEELAELSRVKENEAKRTSLLREAELEARTTALVQDLAKHNGKRQYTSVSKTIQTLSYPLCVPEMRTL</sequence>
<organism evidence="2 3">
    <name type="scientific">Dentipellis fragilis</name>
    <dbReference type="NCBI Taxonomy" id="205917"/>
    <lineage>
        <taxon>Eukaryota</taxon>
        <taxon>Fungi</taxon>
        <taxon>Dikarya</taxon>
        <taxon>Basidiomycota</taxon>
        <taxon>Agaricomycotina</taxon>
        <taxon>Agaricomycetes</taxon>
        <taxon>Russulales</taxon>
        <taxon>Hericiaceae</taxon>
        <taxon>Dentipellis</taxon>
    </lineage>
</organism>
<evidence type="ECO:0000256" key="1">
    <source>
        <dbReference type="SAM" id="MobiDB-lite"/>
    </source>
</evidence>
<proteinExistence type="predicted"/>
<evidence type="ECO:0000313" key="3">
    <source>
        <dbReference type="Proteomes" id="UP000298327"/>
    </source>
</evidence>
<accession>A0A4Y9YUZ4</accession>
<reference evidence="2 3" key="1">
    <citation type="submission" date="2019-02" db="EMBL/GenBank/DDBJ databases">
        <title>Genome sequencing of the rare red list fungi Dentipellis fragilis.</title>
        <authorList>
            <person name="Buettner E."/>
            <person name="Kellner H."/>
        </authorList>
    </citation>
    <scope>NUCLEOTIDE SEQUENCE [LARGE SCALE GENOMIC DNA]</scope>
    <source>
        <strain evidence="2 3">DSM 105465</strain>
    </source>
</reference>
<dbReference type="EMBL" id="SEOQ01000283">
    <property type="protein sequence ID" value="TFY66042.1"/>
    <property type="molecule type" value="Genomic_DNA"/>
</dbReference>
<evidence type="ECO:0000313" key="2">
    <source>
        <dbReference type="EMBL" id="TFY66042.1"/>
    </source>
</evidence>
<gene>
    <name evidence="2" type="ORF">EVG20_g5043</name>
</gene>
<comment type="caution">
    <text evidence="2">The sequence shown here is derived from an EMBL/GenBank/DDBJ whole genome shotgun (WGS) entry which is preliminary data.</text>
</comment>
<protein>
    <submittedName>
        <fullName evidence="2">Uncharacterized protein</fullName>
    </submittedName>
</protein>
<feature type="region of interest" description="Disordered" evidence="1">
    <location>
        <begin position="1"/>
        <end position="28"/>
    </location>
</feature>
<dbReference type="AlphaFoldDB" id="A0A4Y9YUZ4"/>
<keyword evidence="3" id="KW-1185">Reference proteome</keyword>
<dbReference type="Proteomes" id="UP000298327">
    <property type="component" value="Unassembled WGS sequence"/>
</dbReference>
<name>A0A4Y9YUZ4_9AGAM</name>